<feature type="compositionally biased region" description="Low complexity" evidence="1">
    <location>
        <begin position="52"/>
        <end position="66"/>
    </location>
</feature>
<name>A0A8E2EFS4_9PEZI</name>
<evidence type="ECO:0000256" key="1">
    <source>
        <dbReference type="SAM" id="MobiDB-lite"/>
    </source>
</evidence>
<reference evidence="2 3" key="1">
    <citation type="journal article" date="2016" name="Nat. Commun.">
        <title>Ectomycorrhizal ecology is imprinted in the genome of the dominant symbiotic fungus Cenococcum geophilum.</title>
        <authorList>
            <consortium name="DOE Joint Genome Institute"/>
            <person name="Peter M."/>
            <person name="Kohler A."/>
            <person name="Ohm R.A."/>
            <person name="Kuo A."/>
            <person name="Krutzmann J."/>
            <person name="Morin E."/>
            <person name="Arend M."/>
            <person name="Barry K.W."/>
            <person name="Binder M."/>
            <person name="Choi C."/>
            <person name="Clum A."/>
            <person name="Copeland A."/>
            <person name="Grisel N."/>
            <person name="Haridas S."/>
            <person name="Kipfer T."/>
            <person name="LaButti K."/>
            <person name="Lindquist E."/>
            <person name="Lipzen A."/>
            <person name="Maire R."/>
            <person name="Meier B."/>
            <person name="Mihaltcheva S."/>
            <person name="Molinier V."/>
            <person name="Murat C."/>
            <person name="Poggeler S."/>
            <person name="Quandt C.A."/>
            <person name="Sperisen C."/>
            <person name="Tritt A."/>
            <person name="Tisserant E."/>
            <person name="Crous P.W."/>
            <person name="Henrissat B."/>
            <person name="Nehls U."/>
            <person name="Egli S."/>
            <person name="Spatafora J.W."/>
            <person name="Grigoriev I.V."/>
            <person name="Martin F.M."/>
        </authorList>
    </citation>
    <scope>NUCLEOTIDE SEQUENCE [LARGE SCALE GENOMIC DNA]</scope>
    <source>
        <strain evidence="2 3">CBS 459.81</strain>
    </source>
</reference>
<dbReference type="Proteomes" id="UP000250266">
    <property type="component" value="Unassembled WGS sequence"/>
</dbReference>
<evidence type="ECO:0000313" key="2">
    <source>
        <dbReference type="EMBL" id="OCK83048.1"/>
    </source>
</evidence>
<dbReference type="EMBL" id="KV744871">
    <property type="protein sequence ID" value="OCK83048.1"/>
    <property type="molecule type" value="Genomic_DNA"/>
</dbReference>
<dbReference type="AlphaFoldDB" id="A0A8E2EFS4"/>
<proteinExistence type="predicted"/>
<keyword evidence="3" id="KW-1185">Reference proteome</keyword>
<feature type="region of interest" description="Disordered" evidence="1">
    <location>
        <begin position="52"/>
        <end position="77"/>
    </location>
</feature>
<evidence type="ECO:0000313" key="3">
    <source>
        <dbReference type="Proteomes" id="UP000250266"/>
    </source>
</evidence>
<organism evidence="2 3">
    <name type="scientific">Lepidopterella palustris CBS 459.81</name>
    <dbReference type="NCBI Taxonomy" id="1314670"/>
    <lineage>
        <taxon>Eukaryota</taxon>
        <taxon>Fungi</taxon>
        <taxon>Dikarya</taxon>
        <taxon>Ascomycota</taxon>
        <taxon>Pezizomycotina</taxon>
        <taxon>Dothideomycetes</taxon>
        <taxon>Pleosporomycetidae</taxon>
        <taxon>Mytilinidiales</taxon>
        <taxon>Argynnaceae</taxon>
        <taxon>Lepidopterella</taxon>
    </lineage>
</organism>
<gene>
    <name evidence="2" type="ORF">K432DRAFT_379874</name>
</gene>
<accession>A0A8E2EFS4</accession>
<sequence>MNNYGNLTSTSSLYPRQTAFQGTASLRIIPRTATTENTTVSAVTLANTSPAIPSTTASLSTAPSLNVKVSSKRKSGL</sequence>
<protein>
    <submittedName>
        <fullName evidence="2">Uncharacterized protein</fullName>
    </submittedName>
</protein>